<protein>
    <recommendedName>
        <fullName evidence="3">RING-type domain-containing protein</fullName>
    </recommendedName>
</protein>
<dbReference type="Proteomes" id="UP000800093">
    <property type="component" value="Unassembled WGS sequence"/>
</dbReference>
<dbReference type="OrthoDB" id="1711136at2759"/>
<evidence type="ECO:0000313" key="5">
    <source>
        <dbReference type="Proteomes" id="UP000800093"/>
    </source>
</evidence>
<feature type="compositionally biased region" description="Polar residues" evidence="2">
    <location>
        <begin position="378"/>
        <end position="388"/>
    </location>
</feature>
<sequence length="516" mass="59231">MLEEAWADLLPHQPRMLSNLPEHFSYIPYIRFVTPSSTHLPFIPQEDRIVTTVGETIVFSLRETIPTMGTLTADCPRLDSHCPHKLATSCRLTATGSCCACADERPHSRTYRVYIDGVGFVQRGTRWQGYCWYCQEFWSNRLAATYPPLETTQTQIPQIPDQTEFLERWRIAVIGESLKEVSPGFLPRTLDQLRARRPNDATRPENCFRRERLPEEDEERQDEPQPSLEAALDSLLEEASEDEANSRAEGRRSQEQLLHREMLGRPRPMTRTERHLQRARERFARVFGSREEVQQDDYQSPISVMFNRAFDRYRQAEELRASGDTIAPNTAPLSSSERREIEEQLLWGVMQESRRNELEPSVTMTSEVGSIDSVAAVPSTSAPPSESMTTTTSRLPPSRPLDPTDYRGTMVHLEEELRRLQRAINRNPPNSPALTLDNQPNRPPPMTEEQMTKNLACQVCYSLISDTVLLPCGHMIMCEYCADVVIPVKHQHVPTKGSKCPKCRKDVRQRFRIHMN</sequence>
<comment type="caution">
    <text evidence="4">The sequence shown here is derived from an EMBL/GenBank/DDBJ whole genome shotgun (WGS) entry which is preliminary data.</text>
</comment>
<accession>A0A9P4NBE1</accession>
<keyword evidence="1" id="KW-0863">Zinc-finger</keyword>
<dbReference type="GO" id="GO:0008270">
    <property type="term" value="F:zinc ion binding"/>
    <property type="evidence" value="ECO:0007669"/>
    <property type="project" value="UniProtKB-KW"/>
</dbReference>
<feature type="domain" description="RING-type" evidence="3">
    <location>
        <begin position="457"/>
        <end position="504"/>
    </location>
</feature>
<evidence type="ECO:0000259" key="3">
    <source>
        <dbReference type="PROSITE" id="PS50089"/>
    </source>
</evidence>
<dbReference type="AlphaFoldDB" id="A0A9P4NBE1"/>
<gene>
    <name evidence="4" type="ORF">CC78DRAFT_611758</name>
</gene>
<feature type="region of interest" description="Disordered" evidence="2">
    <location>
        <begin position="426"/>
        <end position="448"/>
    </location>
</feature>
<evidence type="ECO:0000313" key="4">
    <source>
        <dbReference type="EMBL" id="KAF2270093.1"/>
    </source>
</evidence>
<feature type="compositionally biased region" description="Basic and acidic residues" evidence="2">
    <location>
        <begin position="244"/>
        <end position="257"/>
    </location>
</feature>
<dbReference type="PROSITE" id="PS50089">
    <property type="entry name" value="ZF_RING_2"/>
    <property type="match status" value="1"/>
</dbReference>
<feature type="region of interest" description="Disordered" evidence="2">
    <location>
        <begin position="376"/>
        <end position="405"/>
    </location>
</feature>
<dbReference type="EMBL" id="ML986580">
    <property type="protein sequence ID" value="KAF2270093.1"/>
    <property type="molecule type" value="Genomic_DNA"/>
</dbReference>
<feature type="region of interest" description="Disordered" evidence="2">
    <location>
        <begin position="192"/>
        <end position="227"/>
    </location>
</feature>
<dbReference type="InterPro" id="IPR001841">
    <property type="entry name" value="Znf_RING"/>
</dbReference>
<keyword evidence="1" id="KW-0479">Metal-binding</keyword>
<keyword evidence="1" id="KW-0862">Zinc</keyword>
<dbReference type="InterPro" id="IPR013083">
    <property type="entry name" value="Znf_RING/FYVE/PHD"/>
</dbReference>
<organism evidence="4 5">
    <name type="scientific">Lojkania enalia</name>
    <dbReference type="NCBI Taxonomy" id="147567"/>
    <lineage>
        <taxon>Eukaryota</taxon>
        <taxon>Fungi</taxon>
        <taxon>Dikarya</taxon>
        <taxon>Ascomycota</taxon>
        <taxon>Pezizomycotina</taxon>
        <taxon>Dothideomycetes</taxon>
        <taxon>Pleosporomycetidae</taxon>
        <taxon>Pleosporales</taxon>
        <taxon>Pleosporales incertae sedis</taxon>
        <taxon>Lojkania</taxon>
    </lineage>
</organism>
<reference evidence="5" key="1">
    <citation type="journal article" date="2020" name="Stud. Mycol.">
        <title>101 Dothideomycetes genomes: A test case for predicting lifestyles and emergence of pathogens.</title>
        <authorList>
            <person name="Haridas S."/>
            <person name="Albert R."/>
            <person name="Binder M."/>
            <person name="Bloem J."/>
            <person name="LaButti K."/>
            <person name="Salamov A."/>
            <person name="Andreopoulos B."/>
            <person name="Baker S."/>
            <person name="Barry K."/>
            <person name="Bills G."/>
            <person name="Bluhm B."/>
            <person name="Cannon C."/>
            <person name="Castanera R."/>
            <person name="Culley D."/>
            <person name="Daum C."/>
            <person name="Ezra D."/>
            <person name="Gonzalez J."/>
            <person name="Henrissat B."/>
            <person name="Kuo A."/>
            <person name="Liang C."/>
            <person name="Lipzen A."/>
            <person name="Lutzoni F."/>
            <person name="Magnuson J."/>
            <person name="Mondo S."/>
            <person name="Nolan M."/>
            <person name="Ohm R."/>
            <person name="Pangilinan J."/>
            <person name="Park H.-J."/>
            <person name="Ramirez L."/>
            <person name="Alfaro M."/>
            <person name="Sun H."/>
            <person name="Tritt A."/>
            <person name="Yoshinaga Y."/>
            <person name="Zwiers L.-H."/>
            <person name="Turgeon B."/>
            <person name="Goodwin S."/>
            <person name="Spatafora J."/>
            <person name="Crous P."/>
            <person name="Grigoriev I."/>
        </authorList>
    </citation>
    <scope>NUCLEOTIDE SEQUENCE [LARGE SCALE GENOMIC DNA]</scope>
    <source>
        <strain evidence="5">CBS 304.66</strain>
    </source>
</reference>
<dbReference type="SMART" id="SM00184">
    <property type="entry name" value="RING"/>
    <property type="match status" value="1"/>
</dbReference>
<dbReference type="SUPFAM" id="SSF57850">
    <property type="entry name" value="RING/U-box"/>
    <property type="match status" value="1"/>
</dbReference>
<proteinExistence type="predicted"/>
<feature type="compositionally biased region" description="Basic and acidic residues" evidence="2">
    <location>
        <begin position="192"/>
        <end position="213"/>
    </location>
</feature>
<dbReference type="Pfam" id="PF13920">
    <property type="entry name" value="zf-C3HC4_3"/>
    <property type="match status" value="1"/>
</dbReference>
<keyword evidence="5" id="KW-1185">Reference proteome</keyword>
<evidence type="ECO:0000256" key="2">
    <source>
        <dbReference type="SAM" id="MobiDB-lite"/>
    </source>
</evidence>
<evidence type="ECO:0000256" key="1">
    <source>
        <dbReference type="PROSITE-ProRule" id="PRU00175"/>
    </source>
</evidence>
<dbReference type="Gene3D" id="3.30.40.10">
    <property type="entry name" value="Zinc/RING finger domain, C3HC4 (zinc finger)"/>
    <property type="match status" value="1"/>
</dbReference>
<feature type="region of interest" description="Disordered" evidence="2">
    <location>
        <begin position="238"/>
        <end position="257"/>
    </location>
</feature>
<name>A0A9P4NBE1_9PLEO</name>